<evidence type="ECO:0000313" key="2">
    <source>
        <dbReference type="Proteomes" id="UP000245468"/>
    </source>
</evidence>
<protein>
    <recommendedName>
        <fullName evidence="3">DUF4905 domain-containing protein</fullName>
    </recommendedName>
</protein>
<keyword evidence="2" id="KW-1185">Reference proteome</keyword>
<name>A0A2S2DVW9_9BACT</name>
<gene>
    <name evidence="1" type="ORF">HME7025_01722</name>
</gene>
<accession>A0A2S2DVW9</accession>
<dbReference type="KEGG" id="psez:HME7025_01722"/>
<dbReference type="AlphaFoldDB" id="A0A2S2DVW9"/>
<evidence type="ECO:0008006" key="3">
    <source>
        <dbReference type="Google" id="ProtNLM"/>
    </source>
</evidence>
<organism evidence="1 2">
    <name type="scientific">Aquirufa nivalisilvae</name>
    <dbReference type="NCBI Taxonomy" id="2516557"/>
    <lineage>
        <taxon>Bacteria</taxon>
        <taxon>Pseudomonadati</taxon>
        <taxon>Bacteroidota</taxon>
        <taxon>Cytophagia</taxon>
        <taxon>Cytophagales</taxon>
        <taxon>Flectobacillaceae</taxon>
        <taxon>Aquirufa</taxon>
    </lineage>
</organism>
<proteinExistence type="predicted"/>
<dbReference type="Proteomes" id="UP000245468">
    <property type="component" value="Chromosome"/>
</dbReference>
<sequence length="254" mass="29826">MSDLKKKFQYQFPQQIWSLGYWGLSDTPKLWIEAKNALEGNWYAYDFNTNQLSVISSIPAHSSHLQWLKGRENLGVFVRLQSGKNPGIEAIEAYQLQDGKLRYTVESQQAKELTEDQVLIQQGNTVLILDLDSGKTLSEQKKNIDNEGFNFESPHHIEESQEQFNAFKQFFSLKFSLQIAKGLDYWEGEDKLIFSYYLYDGAWKNYLLVCDLNFQILLHELLEEGDLMGYHTFQIFQNHLLFIQHKLQLEIYEF</sequence>
<reference evidence="2" key="1">
    <citation type="submission" date="2018-05" db="EMBL/GenBank/DDBJ databases">
        <title>Pseudarcicella sp. HME7025 Genome sequencing and assembly.</title>
        <authorList>
            <person name="Kim H."/>
            <person name="Kang H."/>
            <person name="Joh K."/>
        </authorList>
    </citation>
    <scope>NUCLEOTIDE SEQUENCE [LARGE SCALE GENOMIC DNA]</scope>
    <source>
        <strain evidence="2">HME7025</strain>
    </source>
</reference>
<evidence type="ECO:0000313" key="1">
    <source>
        <dbReference type="EMBL" id="AWL09574.1"/>
    </source>
</evidence>
<dbReference type="EMBL" id="CP029346">
    <property type="protein sequence ID" value="AWL09574.1"/>
    <property type="molecule type" value="Genomic_DNA"/>
</dbReference>